<name>A0A7V5XGI5_9BACT</name>
<protein>
    <recommendedName>
        <fullName evidence="2">Nucleotidyl transferase AbiEii/AbiGii toxin family protein</fullName>
    </recommendedName>
</protein>
<dbReference type="EMBL" id="DRWR01000080">
    <property type="protein sequence ID" value="HHQ16052.1"/>
    <property type="molecule type" value="Genomic_DNA"/>
</dbReference>
<organism evidence="1">
    <name type="scientific">Thermodesulfobacterium geofontis</name>
    <dbReference type="NCBI Taxonomy" id="1295609"/>
    <lineage>
        <taxon>Bacteria</taxon>
        <taxon>Pseudomonadati</taxon>
        <taxon>Thermodesulfobacteriota</taxon>
        <taxon>Thermodesulfobacteria</taxon>
        <taxon>Thermodesulfobacteriales</taxon>
        <taxon>Thermodesulfobacteriaceae</taxon>
        <taxon>Thermodesulfobacterium</taxon>
    </lineage>
</organism>
<reference evidence="1" key="1">
    <citation type="journal article" date="2020" name="mSystems">
        <title>Genome- and Community-Level Interaction Insights into Carbon Utilization and Element Cycling Functions of Hydrothermarchaeota in Hydrothermal Sediment.</title>
        <authorList>
            <person name="Zhou Z."/>
            <person name="Liu Y."/>
            <person name="Xu W."/>
            <person name="Pan J."/>
            <person name="Luo Z.H."/>
            <person name="Li M."/>
        </authorList>
    </citation>
    <scope>NUCLEOTIDE SEQUENCE [LARGE SCALE GENOMIC DNA]</scope>
    <source>
        <strain evidence="1">SpSt-106</strain>
    </source>
</reference>
<comment type="caution">
    <text evidence="1">The sequence shown here is derived from an EMBL/GenBank/DDBJ whole genome shotgun (WGS) entry which is preliminary data.</text>
</comment>
<dbReference type="AlphaFoldDB" id="A0A7V5XGI5"/>
<proteinExistence type="predicted"/>
<accession>A0A7V5XGI5</accession>
<evidence type="ECO:0008006" key="2">
    <source>
        <dbReference type="Google" id="ProtNLM"/>
    </source>
</evidence>
<dbReference type="Gene3D" id="3.30.460.40">
    <property type="match status" value="1"/>
</dbReference>
<dbReference type="SUPFAM" id="SSF81301">
    <property type="entry name" value="Nucleotidyltransferase"/>
    <property type="match status" value="1"/>
</dbReference>
<dbReference type="InterPro" id="IPR043519">
    <property type="entry name" value="NT_sf"/>
</dbReference>
<gene>
    <name evidence="1" type="ORF">ENM15_04475</name>
</gene>
<evidence type="ECO:0000313" key="1">
    <source>
        <dbReference type="EMBL" id="HHQ16052.1"/>
    </source>
</evidence>
<sequence>MAEKQVKYAVIGGVALVLHGVVRLTADLDLIVELSTDNLNKFIEAIKELKFIPKLPVKLEDFINPELRESWYKEKNMIVFTFYNPSHPIEEIDVFIKEIIPFNEIEKELEHFQIKGITIPVVSKRHLKQLKAITGRPQDIADIKAIEELEKIERETHE</sequence>